<dbReference type="Proteomes" id="UP000001194">
    <property type="component" value="Unassembled WGS sequence"/>
</dbReference>
<gene>
    <name evidence="1" type="ORF">LACBIDRAFT_316913</name>
</gene>
<dbReference type="AlphaFoldDB" id="B0D596"/>
<dbReference type="OrthoDB" id="338614at2759"/>
<organism evidence="2">
    <name type="scientific">Laccaria bicolor (strain S238N-H82 / ATCC MYA-4686)</name>
    <name type="common">Bicoloured deceiver</name>
    <name type="synonym">Laccaria laccata var. bicolor</name>
    <dbReference type="NCBI Taxonomy" id="486041"/>
    <lineage>
        <taxon>Eukaryota</taxon>
        <taxon>Fungi</taxon>
        <taxon>Dikarya</taxon>
        <taxon>Basidiomycota</taxon>
        <taxon>Agaricomycotina</taxon>
        <taxon>Agaricomycetes</taxon>
        <taxon>Agaricomycetidae</taxon>
        <taxon>Agaricales</taxon>
        <taxon>Agaricineae</taxon>
        <taxon>Hydnangiaceae</taxon>
        <taxon>Laccaria</taxon>
    </lineage>
</organism>
<dbReference type="GeneID" id="6074495"/>
<sequence>MIWNSQFPNRRAVSSIVNNQPSFTVGWVKNLREKIGPRVADLKPLMDPIILVGQLLTGTSSSQP</sequence>
<protein>
    <submittedName>
        <fullName evidence="1">Predicted protein</fullName>
    </submittedName>
</protein>
<dbReference type="KEGG" id="lbc:LACBIDRAFT_316913"/>
<keyword evidence="2" id="KW-1185">Reference proteome</keyword>
<dbReference type="InParanoid" id="B0D596"/>
<evidence type="ECO:0000313" key="2">
    <source>
        <dbReference type="Proteomes" id="UP000001194"/>
    </source>
</evidence>
<name>B0D596_LACBS</name>
<dbReference type="EMBL" id="DS547097">
    <property type="protein sequence ID" value="EDR10479.1"/>
    <property type="molecule type" value="Genomic_DNA"/>
</dbReference>
<dbReference type="RefSeq" id="XP_001878929.1">
    <property type="nucleotide sequence ID" value="XM_001878894.1"/>
</dbReference>
<evidence type="ECO:0000313" key="1">
    <source>
        <dbReference type="EMBL" id="EDR10479.1"/>
    </source>
</evidence>
<dbReference type="HOGENOM" id="CLU_2868037_0_0_1"/>
<proteinExistence type="predicted"/>
<accession>B0D596</accession>
<reference evidence="1 2" key="1">
    <citation type="journal article" date="2008" name="Nature">
        <title>The genome of Laccaria bicolor provides insights into mycorrhizal symbiosis.</title>
        <authorList>
            <person name="Martin F."/>
            <person name="Aerts A."/>
            <person name="Ahren D."/>
            <person name="Brun A."/>
            <person name="Danchin E.G.J."/>
            <person name="Duchaussoy F."/>
            <person name="Gibon J."/>
            <person name="Kohler A."/>
            <person name="Lindquist E."/>
            <person name="Pereda V."/>
            <person name="Salamov A."/>
            <person name="Shapiro H.J."/>
            <person name="Wuyts J."/>
            <person name="Blaudez D."/>
            <person name="Buee M."/>
            <person name="Brokstein P."/>
            <person name="Canbaeck B."/>
            <person name="Cohen D."/>
            <person name="Courty P.E."/>
            <person name="Coutinho P.M."/>
            <person name="Delaruelle C."/>
            <person name="Detter J.C."/>
            <person name="Deveau A."/>
            <person name="DiFazio S."/>
            <person name="Duplessis S."/>
            <person name="Fraissinet-Tachet L."/>
            <person name="Lucic E."/>
            <person name="Frey-Klett P."/>
            <person name="Fourrey C."/>
            <person name="Feussner I."/>
            <person name="Gay G."/>
            <person name="Grimwood J."/>
            <person name="Hoegger P.J."/>
            <person name="Jain P."/>
            <person name="Kilaru S."/>
            <person name="Labbe J."/>
            <person name="Lin Y.C."/>
            <person name="Legue V."/>
            <person name="Le Tacon F."/>
            <person name="Marmeisse R."/>
            <person name="Melayah D."/>
            <person name="Montanini B."/>
            <person name="Muratet M."/>
            <person name="Nehls U."/>
            <person name="Niculita-Hirzel H."/>
            <person name="Oudot-Le Secq M.P."/>
            <person name="Peter M."/>
            <person name="Quesneville H."/>
            <person name="Rajashekar B."/>
            <person name="Reich M."/>
            <person name="Rouhier N."/>
            <person name="Schmutz J."/>
            <person name="Yin T."/>
            <person name="Chalot M."/>
            <person name="Henrissat B."/>
            <person name="Kuees U."/>
            <person name="Lucas S."/>
            <person name="Van de Peer Y."/>
            <person name="Podila G.K."/>
            <person name="Polle A."/>
            <person name="Pukkila P.J."/>
            <person name="Richardson P.M."/>
            <person name="Rouze P."/>
            <person name="Sanders I.R."/>
            <person name="Stajich J.E."/>
            <person name="Tunlid A."/>
            <person name="Tuskan G."/>
            <person name="Grigoriev I.V."/>
        </authorList>
    </citation>
    <scope>NUCLEOTIDE SEQUENCE [LARGE SCALE GENOMIC DNA]</scope>
    <source>
        <strain evidence="2">S238N-H82 / ATCC MYA-4686</strain>
    </source>
</reference>